<dbReference type="InterPro" id="IPR001173">
    <property type="entry name" value="Glyco_trans_2-like"/>
</dbReference>
<keyword evidence="5" id="KW-1185">Reference proteome</keyword>
<evidence type="ECO:0000259" key="1">
    <source>
        <dbReference type="Pfam" id="PF00535"/>
    </source>
</evidence>
<dbReference type="SUPFAM" id="SSF53448">
    <property type="entry name" value="Nucleotide-diphospho-sugar transferases"/>
    <property type="match status" value="1"/>
</dbReference>
<dbReference type="Gene3D" id="3.90.550.10">
    <property type="entry name" value="Spore Coat Polysaccharide Biosynthesis Protein SpsA, Chain A"/>
    <property type="match status" value="1"/>
</dbReference>
<dbReference type="AlphaFoldDB" id="A0A1N6M2N9"/>
<keyword evidence="3" id="KW-0328">Glycosyltransferase</keyword>
<dbReference type="CDD" id="cd06433">
    <property type="entry name" value="GT_2_WfgS_like"/>
    <property type="match status" value="1"/>
</dbReference>
<proteinExistence type="predicted"/>
<dbReference type="RefSeq" id="WP_074372259.1">
    <property type="nucleotide sequence ID" value="NZ_AP024907.1"/>
</dbReference>
<dbReference type="Proteomes" id="UP000184774">
    <property type="component" value="Unassembled WGS sequence"/>
</dbReference>
<dbReference type="PANTHER" id="PTHR43685">
    <property type="entry name" value="GLYCOSYLTRANSFERASE"/>
    <property type="match status" value="1"/>
</dbReference>
<evidence type="ECO:0000313" key="3">
    <source>
        <dbReference type="EMBL" id="SIO93691.1"/>
    </source>
</evidence>
<dbReference type="Proteomes" id="UP000515264">
    <property type="component" value="Chromosome 1"/>
</dbReference>
<evidence type="ECO:0000313" key="4">
    <source>
        <dbReference type="Proteomes" id="UP000184774"/>
    </source>
</evidence>
<dbReference type="EMBL" id="CP046268">
    <property type="protein sequence ID" value="QMV13003.1"/>
    <property type="molecule type" value="Genomic_DNA"/>
</dbReference>
<dbReference type="InterPro" id="IPR029044">
    <property type="entry name" value="Nucleotide-diphossugar_trans"/>
</dbReference>
<reference evidence="3 4" key="1">
    <citation type="submission" date="2016-12" db="EMBL/GenBank/DDBJ databases">
        <authorList>
            <person name="Song W.-J."/>
            <person name="Kurnit D.M."/>
        </authorList>
    </citation>
    <scope>NUCLEOTIDE SEQUENCE [LARGE SCALE GENOMIC DNA]</scope>
    <source>
        <strain evidence="3 4">CECT 9026</strain>
    </source>
</reference>
<dbReference type="EMBL" id="FSSB01000009">
    <property type="protein sequence ID" value="SIO93691.1"/>
    <property type="molecule type" value="Genomic_DNA"/>
</dbReference>
<feature type="domain" description="Glycosyltransferase 2-like" evidence="1">
    <location>
        <begin position="39"/>
        <end position="165"/>
    </location>
</feature>
<evidence type="ECO:0000313" key="2">
    <source>
        <dbReference type="EMBL" id="QMV13003.1"/>
    </source>
</evidence>
<dbReference type="PANTHER" id="PTHR43685:SF2">
    <property type="entry name" value="GLYCOSYLTRANSFERASE 2-LIKE DOMAIN-CONTAINING PROTEIN"/>
    <property type="match status" value="1"/>
</dbReference>
<dbReference type="Pfam" id="PF00535">
    <property type="entry name" value="Glycos_transf_2"/>
    <property type="match status" value="1"/>
</dbReference>
<keyword evidence="3" id="KW-0808">Transferase</keyword>
<reference evidence="2" key="2">
    <citation type="submission" date="2019-11" db="EMBL/GenBank/DDBJ databases">
        <authorList>
            <person name="January G."/>
            <person name="Bunk B."/>
        </authorList>
    </citation>
    <scope>NUCLEOTIDE SEQUENCE</scope>
    <source>
        <strain evidence="2">3.6</strain>
    </source>
</reference>
<name>A0A1N6M2N9_9VIBR</name>
<dbReference type="EC" id="2.4.1.-" evidence="2 3"/>
<protein>
    <submittedName>
        <fullName evidence="2 3">PGL/p-HBAD biosynthesis glycosyltransferase</fullName>
        <ecNumber evidence="2 3">2.4.1.-</ecNumber>
    </submittedName>
</protein>
<dbReference type="InterPro" id="IPR050834">
    <property type="entry name" value="Glycosyltransf_2"/>
</dbReference>
<accession>A0A1N6M2N9</accession>
<reference evidence="2 5" key="3">
    <citation type="journal article" date="2020" name="J. Nat. Prod.">
        <title>Genomics-Metabolomics Profiling Disclosed Marine Vibrio spartinae 3.6 as a Producer of a New Branched Side Chain Prodigiosin.</title>
        <authorList>
            <person name="Vitale G.A."/>
            <person name="Sciarretta M."/>
            <person name="Palma Esposito F."/>
            <person name="January G.G."/>
            <person name="Giaccio M."/>
            <person name="Bunk B."/>
            <person name="Sproer C."/>
            <person name="Bajerski F."/>
            <person name="Power D."/>
            <person name="Festa C."/>
            <person name="Monti M.C."/>
            <person name="D'Auria M.V."/>
            <person name="de Pascale D."/>
        </authorList>
    </citation>
    <scope>NUCLEOTIDE SEQUENCE [LARGE SCALE GENOMIC DNA]</scope>
    <source>
        <strain evidence="2 5">3.6</strain>
    </source>
</reference>
<dbReference type="GO" id="GO:0016757">
    <property type="term" value="F:glycosyltransferase activity"/>
    <property type="evidence" value="ECO:0007669"/>
    <property type="project" value="UniProtKB-KW"/>
</dbReference>
<dbReference type="OrthoDB" id="396512at2"/>
<evidence type="ECO:0000313" key="5">
    <source>
        <dbReference type="Proteomes" id="UP000515264"/>
    </source>
</evidence>
<gene>
    <name evidence="3" type="ORF">VSP9026_01361</name>
    <name evidence="2" type="ORF">Vspart_00208</name>
</gene>
<sequence>MNENRNYKTYDEYLSSENIKKGGQYLKGKSKDKDIPLVSIITICRNASLTLEKTIQSVIEQTYPNIEYIIIDGDSTDGTLDMIKSHENHIDFWISEPDGGATDAINKGFTICNGELIFLLNADDYVTSDFISNAVESFDEDCDFVFGDCLIGNFGGDYNRLLKGDKNYIKKIAYTMPRVNQPTIVFKKQCLDTVGLYDTAKKVAPDYDWLVRGYVKNITGKYTDKLVTYFALDGNSDKYYYKGLSEVRESSLRYAGSIFMTNFYFIARCIKRMIKRYVLI</sequence>
<organism evidence="3 4">
    <name type="scientific">Vibrio spartinae</name>
    <dbReference type="NCBI Taxonomy" id="1918945"/>
    <lineage>
        <taxon>Bacteria</taxon>
        <taxon>Pseudomonadati</taxon>
        <taxon>Pseudomonadota</taxon>
        <taxon>Gammaproteobacteria</taxon>
        <taxon>Vibrionales</taxon>
        <taxon>Vibrionaceae</taxon>
        <taxon>Vibrio</taxon>
    </lineage>
</organism>